<proteinExistence type="predicted"/>
<dbReference type="OMA" id="CKSWDEP"/>
<sequence>MSTVQPHEEDPFSRNIQLNTVEEHRGYHRKNEDGEIQRPNIIDDCCRGLVLQGRIDRIVHGIERPTGNPATLVVFGFLFHGLDNKRRFKQAIIQITFQDKQKKPKADPEVIALWPRGDFTLGQPTDIDVENSISQDLGADVAPAGAVSAVVQAGLHTARRWEERANYRKQDRASLRGAIILNEEVRDHGRDNAVRLVINENITAESGIVADFRAVVLLRRPKRDENNVNPEDDWFTCSMDIKANAHFAYNAISGLRKVAGLSNGNDPVTFKPGQQYLRPPASNRDHETSLSAAIDENNLSEAKLDDLSRVMGKSVLVASV</sequence>
<reference evidence="2" key="1">
    <citation type="submission" date="2012-09" db="EMBL/GenBank/DDBJ databases">
        <title>Genome sequencing and comparative transcriptomics of race 1 and race 4 of banana pathogen: Fusarium oxysporum f. sp. cubense.</title>
        <authorList>
            <person name="Fang X."/>
            <person name="Huang J."/>
        </authorList>
    </citation>
    <scope>NUCLEOTIDE SEQUENCE [LARGE SCALE GENOMIC DNA]</scope>
    <source>
        <strain evidence="2">race 1</strain>
    </source>
</reference>
<organism evidence="1 2">
    <name type="scientific">Fusarium oxysporum f. sp. cubense (strain race 1)</name>
    <name type="common">Panama disease fungus</name>
    <dbReference type="NCBI Taxonomy" id="1229664"/>
    <lineage>
        <taxon>Eukaryota</taxon>
        <taxon>Fungi</taxon>
        <taxon>Dikarya</taxon>
        <taxon>Ascomycota</taxon>
        <taxon>Pezizomycotina</taxon>
        <taxon>Sordariomycetes</taxon>
        <taxon>Hypocreomycetidae</taxon>
        <taxon>Hypocreales</taxon>
        <taxon>Nectriaceae</taxon>
        <taxon>Fusarium</taxon>
        <taxon>Fusarium oxysporum species complex</taxon>
    </lineage>
</organism>
<dbReference type="VEuPathDB" id="FungiDB:FOC1_g10007733"/>
<dbReference type="Proteomes" id="UP000016928">
    <property type="component" value="Unassembled WGS sequence"/>
</dbReference>
<name>N4UJH8_FUSC1</name>
<dbReference type="AlphaFoldDB" id="N4UJH8"/>
<dbReference type="STRING" id="1229664.N4UJH8"/>
<gene>
    <name evidence="1" type="ORF">FOC1_g10007733</name>
</gene>
<evidence type="ECO:0000313" key="1">
    <source>
        <dbReference type="EMBL" id="ENH71497.1"/>
    </source>
</evidence>
<protein>
    <submittedName>
        <fullName evidence="1">Uncharacterized protein</fullName>
    </submittedName>
</protein>
<evidence type="ECO:0000313" key="2">
    <source>
        <dbReference type="Proteomes" id="UP000016928"/>
    </source>
</evidence>
<reference evidence="2" key="2">
    <citation type="journal article" date="2014" name="PLoS ONE">
        <title>Genome and Transcriptome Analysis of the Fungal Pathogen Fusarium oxysporum f. sp. cubense Causing Banana Vascular Wilt Disease.</title>
        <authorList>
            <person name="Guo L."/>
            <person name="Han L."/>
            <person name="Yang L."/>
            <person name="Zeng H."/>
            <person name="Fan D."/>
            <person name="Zhu Y."/>
            <person name="Feng Y."/>
            <person name="Wang G."/>
            <person name="Peng C."/>
            <person name="Jiang X."/>
            <person name="Zhou D."/>
            <person name="Ni P."/>
            <person name="Liang C."/>
            <person name="Liu L."/>
            <person name="Wang J."/>
            <person name="Mao C."/>
            <person name="Fang X."/>
            <person name="Peng M."/>
            <person name="Huang J."/>
        </authorList>
    </citation>
    <scope>NUCLEOTIDE SEQUENCE [LARGE SCALE GENOMIC DNA]</scope>
    <source>
        <strain evidence="2">race 1</strain>
    </source>
</reference>
<dbReference type="HOGENOM" id="CLU_072358_1_0_1"/>
<dbReference type="EMBL" id="KB730145">
    <property type="protein sequence ID" value="ENH71497.1"/>
    <property type="molecule type" value="Genomic_DNA"/>
</dbReference>
<dbReference type="OrthoDB" id="3796612at2759"/>
<accession>N4UJH8</accession>